<dbReference type="GO" id="GO:0016020">
    <property type="term" value="C:membrane"/>
    <property type="evidence" value="ECO:0007669"/>
    <property type="project" value="TreeGrafter"/>
</dbReference>
<dbReference type="Proteomes" id="UP000245086">
    <property type="component" value="Unassembled WGS sequence"/>
</dbReference>
<dbReference type="RefSeq" id="WP_108985683.1">
    <property type="nucleotide sequence ID" value="NZ_BFBR01000008.1"/>
</dbReference>
<keyword evidence="3" id="KW-1185">Reference proteome</keyword>
<keyword evidence="2" id="KW-0378">Hydrolase</keyword>
<sequence length="291" mass="30713">MMKMHSAHEALRAAVGVQAPFELIDVAGTQVAVARRGQGVPVLCLHATAHGGRDFEALSHALVPLGFEIVCVDWPGHGASPADATGAKTSAERYGMIVLALIPRLFGSKKPIVIGNSIGGAAALIAGLDRPDAVAGLVLCNPGGLAPIDGLARMVIGALVSFFKAGQRGALWFPAAFGLYYKLVLQGREAHTQRARIIAAGPAMADVLVDAWESFARPEANLIDRARNVQVPTLFAWALGDQLVAWSRSRQAVRAIPAANVRFYHGGHAAFLEDPAAFQADFLAFSRKLGQ</sequence>
<dbReference type="InterPro" id="IPR000073">
    <property type="entry name" value="AB_hydrolase_1"/>
</dbReference>
<dbReference type="Gene3D" id="3.40.50.1820">
    <property type="entry name" value="alpha/beta hydrolase"/>
    <property type="match status" value="1"/>
</dbReference>
<accession>A0A2P2ECN4</accession>
<dbReference type="Pfam" id="PF00561">
    <property type="entry name" value="Abhydrolase_1"/>
    <property type="match status" value="1"/>
</dbReference>
<dbReference type="AlphaFoldDB" id="A0A2P2ECN4"/>
<protein>
    <submittedName>
        <fullName evidence="2">2-hydroxy-6-oxononadienedioate/2-hydroxy-6-oxononatrienedioate hydrolase</fullName>
        <ecNumber evidence="2">3.7.1.14</ecNumber>
    </submittedName>
</protein>
<evidence type="ECO:0000259" key="1">
    <source>
        <dbReference type="Pfam" id="PF00561"/>
    </source>
</evidence>
<dbReference type="GO" id="GO:0016787">
    <property type="term" value="F:hydrolase activity"/>
    <property type="evidence" value="ECO:0007669"/>
    <property type="project" value="UniProtKB-KW"/>
</dbReference>
<comment type="caution">
    <text evidence="2">The sequence shown here is derived from an EMBL/GenBank/DDBJ whole genome shotgun (WGS) entry which is preliminary data.</text>
</comment>
<dbReference type="PANTHER" id="PTHR43798:SF33">
    <property type="entry name" value="HYDROLASE, PUTATIVE (AFU_ORTHOLOGUE AFUA_2G14860)-RELATED"/>
    <property type="match status" value="1"/>
</dbReference>
<proteinExistence type="predicted"/>
<dbReference type="InterPro" id="IPR050266">
    <property type="entry name" value="AB_hydrolase_sf"/>
</dbReference>
<dbReference type="InterPro" id="IPR029058">
    <property type="entry name" value="AB_hydrolase_fold"/>
</dbReference>
<gene>
    <name evidence="2" type="primary">mhpC_2</name>
    <name evidence="2" type="ORF">PbB2_02507</name>
</gene>
<dbReference type="SUPFAM" id="SSF53474">
    <property type="entry name" value="alpha/beta-Hydrolases"/>
    <property type="match status" value="1"/>
</dbReference>
<dbReference type="EC" id="3.7.1.14" evidence="2"/>
<evidence type="ECO:0000313" key="2">
    <source>
        <dbReference type="EMBL" id="GBF58819.1"/>
    </source>
</evidence>
<reference evidence="2 3" key="1">
    <citation type="journal article" date="2018" name="Genome Announc.">
        <title>Draft Genome Sequence of "Candidatus Phycosocius bacilliformis," an Alphaproteobacterial Ectosymbiont of the Hydrocarbon-Producing Green Alga Botryococcus braunii.</title>
        <authorList>
            <person name="Tanabe Y."/>
            <person name="Yamaguchi H."/>
            <person name="Watanabe M.M."/>
        </authorList>
    </citation>
    <scope>NUCLEOTIDE SEQUENCE [LARGE SCALE GENOMIC DNA]</scope>
    <source>
        <strain evidence="2 3">BOTRYCO-2</strain>
    </source>
</reference>
<dbReference type="EMBL" id="BFBR01000008">
    <property type="protein sequence ID" value="GBF58819.1"/>
    <property type="molecule type" value="Genomic_DNA"/>
</dbReference>
<evidence type="ECO:0000313" key="3">
    <source>
        <dbReference type="Proteomes" id="UP000245086"/>
    </source>
</evidence>
<dbReference type="PANTHER" id="PTHR43798">
    <property type="entry name" value="MONOACYLGLYCEROL LIPASE"/>
    <property type="match status" value="1"/>
</dbReference>
<organism evidence="2 3">
    <name type="scientific">Candidatus Phycosocius bacilliformis</name>
    <dbReference type="NCBI Taxonomy" id="1445552"/>
    <lineage>
        <taxon>Bacteria</taxon>
        <taxon>Pseudomonadati</taxon>
        <taxon>Pseudomonadota</taxon>
        <taxon>Alphaproteobacteria</taxon>
        <taxon>Caulobacterales</taxon>
        <taxon>Caulobacterales incertae sedis</taxon>
        <taxon>Candidatus Phycosocius</taxon>
    </lineage>
</organism>
<dbReference type="OrthoDB" id="9799612at2"/>
<feature type="domain" description="AB hydrolase-1" evidence="1">
    <location>
        <begin position="41"/>
        <end position="275"/>
    </location>
</feature>
<dbReference type="PRINTS" id="PR00111">
    <property type="entry name" value="ABHYDROLASE"/>
</dbReference>
<name>A0A2P2ECN4_9PROT</name>